<dbReference type="SUPFAM" id="SSF52540">
    <property type="entry name" value="P-loop containing nucleoside triphosphate hydrolases"/>
    <property type="match status" value="2"/>
</dbReference>
<comment type="caution">
    <text evidence="10">The sequence shown here is derived from an EMBL/GenBank/DDBJ whole genome shotgun (WGS) entry which is preliminary data.</text>
</comment>
<accession>A0A2P6ARV6</accession>
<dbReference type="Gene3D" id="1.10.10.160">
    <property type="match status" value="1"/>
</dbReference>
<dbReference type="PANTHER" id="PTHR30591:SF1">
    <property type="entry name" value="RECBCD ENZYME SUBUNIT RECC"/>
    <property type="match status" value="1"/>
</dbReference>
<keyword evidence="3" id="KW-0227">DNA damage</keyword>
<organism evidence="10 11">
    <name type="scientific">Amnimonas aquatica</name>
    <dbReference type="NCBI Taxonomy" id="2094561"/>
    <lineage>
        <taxon>Bacteria</taxon>
        <taxon>Pseudomonadati</taxon>
        <taxon>Pseudomonadota</taxon>
        <taxon>Gammaproteobacteria</taxon>
        <taxon>Moraxellales</taxon>
        <taxon>Moraxellaceae</taxon>
        <taxon>Amnimonas</taxon>
    </lineage>
</organism>
<dbReference type="GO" id="GO:0006310">
    <property type="term" value="P:DNA recombination"/>
    <property type="evidence" value="ECO:0007669"/>
    <property type="project" value="TreeGrafter"/>
</dbReference>
<reference evidence="11" key="1">
    <citation type="submission" date="2018-02" db="EMBL/GenBank/DDBJ databases">
        <title>Genome sequencing of Solimonas sp. HR-BB.</title>
        <authorList>
            <person name="Lee Y."/>
            <person name="Jeon C.O."/>
        </authorList>
    </citation>
    <scope>NUCLEOTIDE SEQUENCE [LARGE SCALE GENOMIC DNA]</scope>
    <source>
        <strain evidence="11">HR-E</strain>
    </source>
</reference>
<sequence length="647" mass="70322">MPADHSSDHAAATPGSSDISPGFLVLHSHRLESLRDVLVQWLRAHPLAPLEDEVVLVQSNGMAQWLKAALAADPEPAAGAPAAPGAAPGLGICAAVRMQFPARFFWQAYRAVLGAGAVPQTSPFDKERLRWRILRLLPGLLPVAAFAPLRDYLSDDPDGRKAWQLAVQVADLFDQYQVYRADWLTDWSAGNDALRLADAAAGPLPLPAREAWQPLLWRALEHDILTGGAGAEGSAAPWDAVGAAAGHRAALQARFLSALRQAETRPRGLPRRLIVWGFSTLPLHVLEGLAALGRHVQVILAVVNPCQFYWADLTQPRARLRHARKAALPALLREEQLGRHANPLLLAWGQQGRDYLRGLEQFDDPDSYRARFQALGQRIDLFDDDTPADTLLAQVQQAVRDLEPVPDDPAARLPVAPGDRSLRFQVAHSRLREVEALHDHLLALFAELADSERPLRPQDIAVMVPDIRLYAPLVQAVFASGDGTALPFTILDRPQRGEQPLLTALDWLLGLPEARCTSAELWDLLDVPAVQARFGLAAADLPRLRQWFEAAGARWGLDAGHRARWRMPDGLEQNTWRFALRRLLLGYAVGDAGALPVSPAPDGLPATAGDITFAGVLPHGDIGALDAAGLGPMAAVLEALAHWSEAL</sequence>
<evidence type="ECO:0000256" key="6">
    <source>
        <dbReference type="ARBA" id="ARBA00022839"/>
    </source>
</evidence>
<dbReference type="EMBL" id="PTQZ01000164">
    <property type="protein sequence ID" value="PQA38554.1"/>
    <property type="molecule type" value="Genomic_DNA"/>
</dbReference>
<proteinExistence type="predicted"/>
<dbReference type="RefSeq" id="WP_146089256.1">
    <property type="nucleotide sequence ID" value="NZ_PTQZ01000164.1"/>
</dbReference>
<protein>
    <submittedName>
        <fullName evidence="10">Exodeoxyribonuclease V subunit gamma</fullName>
    </submittedName>
</protein>
<evidence type="ECO:0000313" key="10">
    <source>
        <dbReference type="EMBL" id="PQA38554.1"/>
    </source>
</evidence>
<dbReference type="GO" id="GO:0006281">
    <property type="term" value="P:DNA repair"/>
    <property type="evidence" value="ECO:0007669"/>
    <property type="project" value="UniProtKB-KW"/>
</dbReference>
<evidence type="ECO:0000256" key="7">
    <source>
        <dbReference type="ARBA" id="ARBA00022840"/>
    </source>
</evidence>
<keyword evidence="8" id="KW-0238">DNA-binding</keyword>
<evidence type="ECO:0000313" key="11">
    <source>
        <dbReference type="Proteomes" id="UP000243900"/>
    </source>
</evidence>
<gene>
    <name evidence="10" type="ORF">C5O18_07075</name>
</gene>
<keyword evidence="1" id="KW-0540">Nuclease</keyword>
<evidence type="ECO:0000256" key="8">
    <source>
        <dbReference type="ARBA" id="ARBA00023125"/>
    </source>
</evidence>
<evidence type="ECO:0000256" key="1">
    <source>
        <dbReference type="ARBA" id="ARBA00022722"/>
    </source>
</evidence>
<dbReference type="InterPro" id="IPR013986">
    <property type="entry name" value="DExx_box_DNA_helicase_dom_sf"/>
</dbReference>
<dbReference type="Pfam" id="PF04257">
    <property type="entry name" value="Exonuc_V_gamma"/>
    <property type="match status" value="1"/>
</dbReference>
<dbReference type="GO" id="GO:0004527">
    <property type="term" value="F:exonuclease activity"/>
    <property type="evidence" value="ECO:0007669"/>
    <property type="project" value="UniProtKB-KW"/>
</dbReference>
<dbReference type="Proteomes" id="UP000243900">
    <property type="component" value="Unassembled WGS sequence"/>
</dbReference>
<dbReference type="GO" id="GO:0003677">
    <property type="term" value="F:DNA binding"/>
    <property type="evidence" value="ECO:0007669"/>
    <property type="project" value="UniProtKB-KW"/>
</dbReference>
<evidence type="ECO:0000256" key="2">
    <source>
        <dbReference type="ARBA" id="ARBA00022741"/>
    </source>
</evidence>
<dbReference type="Gene3D" id="3.40.50.10930">
    <property type="match status" value="1"/>
</dbReference>
<keyword evidence="5" id="KW-0347">Helicase</keyword>
<keyword evidence="2" id="KW-0547">Nucleotide-binding</keyword>
<keyword evidence="6" id="KW-0269">Exonuclease</keyword>
<dbReference type="GO" id="GO:0005524">
    <property type="term" value="F:ATP binding"/>
    <property type="evidence" value="ECO:0007669"/>
    <property type="project" value="UniProtKB-KW"/>
</dbReference>
<keyword evidence="7" id="KW-0067">ATP-binding</keyword>
<keyword evidence="9" id="KW-0234">DNA repair</keyword>
<dbReference type="PANTHER" id="PTHR30591">
    <property type="entry name" value="RECBCD ENZYME SUBUNIT RECC"/>
    <property type="match status" value="1"/>
</dbReference>
<evidence type="ECO:0000256" key="3">
    <source>
        <dbReference type="ARBA" id="ARBA00022763"/>
    </source>
</evidence>
<dbReference type="Gene3D" id="1.10.486.10">
    <property type="entry name" value="PCRA, domain 4"/>
    <property type="match status" value="1"/>
</dbReference>
<dbReference type="GO" id="GO:0140097">
    <property type="term" value="F:catalytic activity, acting on DNA"/>
    <property type="evidence" value="ECO:0007669"/>
    <property type="project" value="UniProtKB-ARBA"/>
</dbReference>
<evidence type="ECO:0000256" key="9">
    <source>
        <dbReference type="ARBA" id="ARBA00023204"/>
    </source>
</evidence>
<dbReference type="InterPro" id="IPR027417">
    <property type="entry name" value="P-loop_NTPase"/>
</dbReference>
<feature type="non-terminal residue" evidence="10">
    <location>
        <position position="647"/>
    </location>
</feature>
<name>A0A2P6ARV6_9GAMM</name>
<keyword evidence="4" id="KW-0378">Hydrolase</keyword>
<evidence type="ECO:0000256" key="4">
    <source>
        <dbReference type="ARBA" id="ARBA00022801"/>
    </source>
</evidence>
<keyword evidence="11" id="KW-1185">Reference proteome</keyword>
<dbReference type="AlphaFoldDB" id="A0A2P6ARV6"/>
<evidence type="ECO:0000256" key="5">
    <source>
        <dbReference type="ARBA" id="ARBA00022806"/>
    </source>
</evidence>
<dbReference type="GO" id="GO:0004386">
    <property type="term" value="F:helicase activity"/>
    <property type="evidence" value="ECO:0007669"/>
    <property type="project" value="UniProtKB-KW"/>
</dbReference>